<keyword evidence="3" id="KW-1185">Reference proteome</keyword>
<evidence type="ECO:0000313" key="3">
    <source>
        <dbReference type="Proteomes" id="UP000001307"/>
    </source>
</evidence>
<organism evidence="2">
    <name type="scientific">Oikopleura dioica</name>
    <name type="common">Tunicate</name>
    <dbReference type="NCBI Taxonomy" id="34765"/>
    <lineage>
        <taxon>Eukaryota</taxon>
        <taxon>Metazoa</taxon>
        <taxon>Chordata</taxon>
        <taxon>Tunicata</taxon>
        <taxon>Appendicularia</taxon>
        <taxon>Copelata</taxon>
        <taxon>Oikopleuridae</taxon>
        <taxon>Oikopleura</taxon>
    </lineage>
</organism>
<feature type="region of interest" description="Disordered" evidence="1">
    <location>
        <begin position="215"/>
        <end position="297"/>
    </location>
</feature>
<feature type="compositionally biased region" description="Polar residues" evidence="1">
    <location>
        <begin position="244"/>
        <end position="255"/>
    </location>
</feature>
<gene>
    <name evidence="2" type="ORF">GSOID_T00016765001</name>
</gene>
<proteinExistence type="predicted"/>
<feature type="compositionally biased region" description="Polar residues" evidence="1">
    <location>
        <begin position="324"/>
        <end position="334"/>
    </location>
</feature>
<feature type="compositionally biased region" description="Low complexity" evidence="1">
    <location>
        <begin position="221"/>
        <end position="234"/>
    </location>
</feature>
<feature type="compositionally biased region" description="Basic and acidic residues" evidence="1">
    <location>
        <begin position="256"/>
        <end position="291"/>
    </location>
</feature>
<protein>
    <submittedName>
        <fullName evidence="2">Uncharacterized protein</fullName>
    </submittedName>
</protein>
<dbReference type="Proteomes" id="UP000001307">
    <property type="component" value="Unassembled WGS sequence"/>
</dbReference>
<dbReference type="EMBL" id="FN653087">
    <property type="protein sequence ID" value="CBY11598.1"/>
    <property type="molecule type" value="Genomic_DNA"/>
</dbReference>
<dbReference type="InParanoid" id="E4XP10"/>
<evidence type="ECO:0000256" key="1">
    <source>
        <dbReference type="SAM" id="MobiDB-lite"/>
    </source>
</evidence>
<accession>E4XP10</accession>
<feature type="compositionally biased region" description="Basic residues" evidence="1">
    <location>
        <begin position="392"/>
        <end position="411"/>
    </location>
</feature>
<name>E4XP10_OIKDI</name>
<feature type="region of interest" description="Disordered" evidence="1">
    <location>
        <begin position="317"/>
        <end position="346"/>
    </location>
</feature>
<feature type="region of interest" description="Disordered" evidence="1">
    <location>
        <begin position="374"/>
        <end position="452"/>
    </location>
</feature>
<evidence type="ECO:0000313" key="2">
    <source>
        <dbReference type="EMBL" id="CBY11598.1"/>
    </source>
</evidence>
<sequence>MSRGARHDSKKWPFREKPEILQVKTQEKGTDECQKAPDEVRVKTVRKNELELGIKNIEQFWEKKSQRSVRSGLNKPLKLNISLEDVTENDTSRKDRKKIYTVTDNKAKTNLNEKARKRQKRLPLDKAALGKIENEGLRAIIIPPERDESPIKVWSNTKTGRKVEILPNNREKEKKGRIEGKERSAETRWPLDKVGNRKREQENIITKSENQVQNKLTWPENKMNNKNTNINPLNSGYDKMKSLSDWSRQQRNPLSESKEQKNGKTEMKAETETINCDKTENTTEKNSKEIKNNQGKQFRMKPLPEEERARQIALAMGGNPPPATQQTRDWTADTQTRESESDDRQSLVPAHAYRMAIQSQDRGHGTYKDNHQRNQGAFPPSAFGAFRGGNRSGHRGRGYRGNRGYRGRRRGNYVDRQPPRETTWSAHGMKDEGIEEETVTEPATTDPRDNERSHFKVGVVEGEPQYVYAHARPDNTTRSYEMEFTYIGEDGSQSNDYISVQVCEGNGSKIQLRHNESTENVLAKSYVHNSPGTVTNCIFQDPLILAKNLCGLKNWSTFWCSDKGFFTDYTSESGAPTGLYANNIRRIVVPRSKIYPKEWQGKEWRNMFLTNIKKNCFQDTLNCLGIQLTKGRMCGLERIWFYRGQDGTGEMFSWDWDTPTDLNGNDIVIVACQMSNNWAALCLMFFCRDMFSKLEPARHYRNAQQFCASMINQKTFDPSKTSEWSPYANINRTQGVIYTMLNYALSIIDHCSYFVTIKEQKKITRLGVVSLTEIMSPNSKLMNSLRFPNEDERKTFMRLSNGYNKSFRATEPWRTSGHDESWRIVSYPEEIFTRKPESMKETCERLVKEMESLYLSGEIGHDVGTTEATMKAIERNKEKQIETQVKRATDQMYLKKIEDHEEYKNHYSRMQENVKPMQDEINKAVDEKVSKIARDMQEKLNEIEKTFEAKITCLMQENQQLKQNQEKNALTPVRPGNSNEGRMEIDLRENTEHSDENSDEGGQPKKKLNTRSHDLTQETLQSLIGGGIPMSTNLPGN</sequence>
<feature type="region of interest" description="Disordered" evidence="1">
    <location>
        <begin position="962"/>
        <end position="1037"/>
    </location>
</feature>
<reference evidence="2" key="1">
    <citation type="journal article" date="2010" name="Science">
        <title>Plasticity of animal genome architecture unmasked by rapid evolution of a pelagic tunicate.</title>
        <authorList>
            <person name="Denoeud F."/>
            <person name="Henriet S."/>
            <person name="Mungpakdee S."/>
            <person name="Aury J.M."/>
            <person name="Da Silva C."/>
            <person name="Brinkmann H."/>
            <person name="Mikhaleva J."/>
            <person name="Olsen L.C."/>
            <person name="Jubin C."/>
            <person name="Canestro C."/>
            <person name="Bouquet J.M."/>
            <person name="Danks G."/>
            <person name="Poulain J."/>
            <person name="Campsteijn C."/>
            <person name="Adamski M."/>
            <person name="Cross I."/>
            <person name="Yadetie F."/>
            <person name="Muffato M."/>
            <person name="Louis A."/>
            <person name="Butcher S."/>
            <person name="Tsagkogeorga G."/>
            <person name="Konrad A."/>
            <person name="Singh S."/>
            <person name="Jensen M.F."/>
            <person name="Cong E.H."/>
            <person name="Eikeseth-Otteraa H."/>
            <person name="Noel B."/>
            <person name="Anthouard V."/>
            <person name="Porcel B.M."/>
            <person name="Kachouri-Lafond R."/>
            <person name="Nishino A."/>
            <person name="Ugolini M."/>
            <person name="Chourrout P."/>
            <person name="Nishida H."/>
            <person name="Aasland R."/>
            <person name="Huzurbazar S."/>
            <person name="Westhof E."/>
            <person name="Delsuc F."/>
            <person name="Lehrach H."/>
            <person name="Reinhardt R."/>
            <person name="Weissenbach J."/>
            <person name="Roy S.W."/>
            <person name="Artiguenave F."/>
            <person name="Postlethwait J.H."/>
            <person name="Manak J.R."/>
            <person name="Thompson E.M."/>
            <person name="Jaillon O."/>
            <person name="Du Pasquier L."/>
            <person name="Boudinot P."/>
            <person name="Liberles D.A."/>
            <person name="Volff J.N."/>
            <person name="Philippe H."/>
            <person name="Lenhard B."/>
            <person name="Roest Crollius H."/>
            <person name="Wincker P."/>
            <person name="Chourrout D."/>
        </authorList>
    </citation>
    <scope>NUCLEOTIDE SEQUENCE [LARGE SCALE GENOMIC DNA]</scope>
</reference>
<dbReference type="AlphaFoldDB" id="E4XP10"/>
<feature type="compositionally biased region" description="Basic and acidic residues" evidence="1">
    <location>
        <begin position="335"/>
        <end position="345"/>
    </location>
</feature>
<feature type="compositionally biased region" description="Basic and acidic residues" evidence="1">
    <location>
        <begin position="981"/>
        <end position="996"/>
    </location>
</feature>